<feature type="transmembrane region" description="Helical" evidence="2">
    <location>
        <begin position="51"/>
        <end position="73"/>
    </location>
</feature>
<feature type="domain" description="GH16" evidence="3">
    <location>
        <begin position="66"/>
        <end position="403"/>
    </location>
</feature>
<organism evidence="4 5">
    <name type="scientific">Rhodotorula paludigena</name>
    <dbReference type="NCBI Taxonomy" id="86838"/>
    <lineage>
        <taxon>Eukaryota</taxon>
        <taxon>Fungi</taxon>
        <taxon>Dikarya</taxon>
        <taxon>Basidiomycota</taxon>
        <taxon>Pucciniomycotina</taxon>
        <taxon>Microbotryomycetes</taxon>
        <taxon>Sporidiobolales</taxon>
        <taxon>Sporidiobolaceae</taxon>
        <taxon>Rhodotorula</taxon>
    </lineage>
</organism>
<dbReference type="PANTHER" id="PTHR10963:SF55">
    <property type="entry name" value="GLYCOSIDE HYDROLASE FAMILY 16 PROTEIN"/>
    <property type="match status" value="1"/>
</dbReference>
<dbReference type="AlphaFoldDB" id="A0AAV5GSP4"/>
<comment type="similarity">
    <text evidence="1">Belongs to the glycosyl hydrolase 16 family.</text>
</comment>
<dbReference type="InterPro" id="IPR050546">
    <property type="entry name" value="Glycosyl_Hydrlase_16"/>
</dbReference>
<dbReference type="PROSITE" id="PS51762">
    <property type="entry name" value="GH16_2"/>
    <property type="match status" value="1"/>
</dbReference>
<dbReference type="PANTHER" id="PTHR10963">
    <property type="entry name" value="GLYCOSYL HYDROLASE-RELATED"/>
    <property type="match status" value="1"/>
</dbReference>
<evidence type="ECO:0000259" key="3">
    <source>
        <dbReference type="PROSITE" id="PS51762"/>
    </source>
</evidence>
<evidence type="ECO:0000313" key="5">
    <source>
        <dbReference type="Proteomes" id="UP001342314"/>
    </source>
</evidence>
<gene>
    <name evidence="4" type="ORF">Rhopal_004681-T1</name>
</gene>
<keyword evidence="5" id="KW-1185">Reference proteome</keyword>
<keyword evidence="2" id="KW-0812">Transmembrane</keyword>
<reference evidence="4 5" key="1">
    <citation type="submission" date="2021-12" db="EMBL/GenBank/DDBJ databases">
        <title>High titer production of polyol ester of fatty acids by Rhodotorula paludigena BS15 towards product separation-free biomass refinery.</title>
        <authorList>
            <person name="Mano J."/>
            <person name="Ono H."/>
            <person name="Tanaka T."/>
            <person name="Naito K."/>
            <person name="Sushida H."/>
            <person name="Ike M."/>
            <person name="Tokuyasu K."/>
            <person name="Kitaoka M."/>
        </authorList>
    </citation>
    <scope>NUCLEOTIDE SEQUENCE [LARGE SCALE GENOMIC DNA]</scope>
    <source>
        <strain evidence="4 5">BS15</strain>
    </source>
</reference>
<dbReference type="GO" id="GO:0004553">
    <property type="term" value="F:hydrolase activity, hydrolyzing O-glycosyl compounds"/>
    <property type="evidence" value="ECO:0007669"/>
    <property type="project" value="InterPro"/>
</dbReference>
<dbReference type="Proteomes" id="UP001342314">
    <property type="component" value="Unassembled WGS sequence"/>
</dbReference>
<protein>
    <recommendedName>
        <fullName evidence="3">GH16 domain-containing protein</fullName>
    </recommendedName>
</protein>
<dbReference type="EMBL" id="BQKY01000009">
    <property type="protein sequence ID" value="GJN91658.1"/>
    <property type="molecule type" value="Genomic_DNA"/>
</dbReference>
<evidence type="ECO:0000256" key="2">
    <source>
        <dbReference type="SAM" id="Phobius"/>
    </source>
</evidence>
<evidence type="ECO:0000256" key="1">
    <source>
        <dbReference type="ARBA" id="ARBA00006865"/>
    </source>
</evidence>
<dbReference type="GO" id="GO:0005975">
    <property type="term" value="P:carbohydrate metabolic process"/>
    <property type="evidence" value="ECO:0007669"/>
    <property type="project" value="InterPro"/>
</dbReference>
<proteinExistence type="inferred from homology"/>
<name>A0AAV5GSP4_9BASI</name>
<dbReference type="SUPFAM" id="SSF49899">
    <property type="entry name" value="Concanavalin A-like lectins/glucanases"/>
    <property type="match status" value="1"/>
</dbReference>
<keyword evidence="2" id="KW-0472">Membrane</keyword>
<evidence type="ECO:0000313" key="4">
    <source>
        <dbReference type="EMBL" id="GJN91658.1"/>
    </source>
</evidence>
<dbReference type="Gene3D" id="2.60.120.200">
    <property type="match status" value="1"/>
</dbReference>
<sequence length="409" mass="45781">MSIFATPNTARRRNARLWRKTHVSAEDLQAYTPWPKTPVGRSTLRRTRWTCLGFSSIGILAVGAMIATAILSIPKHKYCLVLDEQFDGPLDTSIWQHEIQVGGFGNGEFEMTTDSPNNSFVEDGKLYIVPTLSSDIYGMDAIMDNYVLNLTAQGICTGDKVADCVTGSNNTWGNYSVLPPISSARLTTKLSKSIKYGRVEVQAKMPTGDWIWPAIDIAESRGNAVKNWWDKNVNVVNTALHWGLDSNTDRYAKTRGSYTVKRDYSNAKFNTYGLDWDSKGVRFWANLKSRFMGKFNFDQPFWERGNLASATVNGSVATNPWLSAENANAAPFDQEFYLILSVAVGGTNGWFEDSGNKPWSNGAPNAARDFWVNRNKWLPTWPEDPKERGMAIESVKIWRIAEPGEQCQA</sequence>
<accession>A0AAV5GSP4</accession>
<dbReference type="InterPro" id="IPR000757">
    <property type="entry name" value="Beta-glucanase-like"/>
</dbReference>
<dbReference type="InterPro" id="IPR013320">
    <property type="entry name" value="ConA-like_dom_sf"/>
</dbReference>
<keyword evidence="2" id="KW-1133">Transmembrane helix</keyword>
<comment type="caution">
    <text evidence="4">The sequence shown here is derived from an EMBL/GenBank/DDBJ whole genome shotgun (WGS) entry which is preliminary data.</text>
</comment>